<evidence type="ECO:0000256" key="2">
    <source>
        <dbReference type="ARBA" id="ARBA00022643"/>
    </source>
</evidence>
<dbReference type="STRING" id="1121393.SAMN02745216_02925"/>
<dbReference type="RefSeq" id="WP_073476909.1">
    <property type="nucleotide sequence ID" value="NZ_FQZU01000018.1"/>
</dbReference>
<protein>
    <submittedName>
        <fullName evidence="4">NADPH-dependent FMN reductase</fullName>
    </submittedName>
</protein>
<proteinExistence type="predicted"/>
<keyword evidence="2" id="KW-0288">FMN</keyword>
<dbReference type="Gene3D" id="3.40.50.360">
    <property type="match status" value="1"/>
</dbReference>
<dbReference type="PANTHER" id="PTHR43278">
    <property type="entry name" value="NAD(P)H-DEPENDENT FMN-CONTAINING OXIDOREDUCTASE YWQN-RELATED"/>
    <property type="match status" value="1"/>
</dbReference>
<evidence type="ECO:0000313" key="5">
    <source>
        <dbReference type="Proteomes" id="UP000183994"/>
    </source>
</evidence>
<dbReference type="InterPro" id="IPR051796">
    <property type="entry name" value="ISF_SsuE-like"/>
</dbReference>
<evidence type="ECO:0000313" key="4">
    <source>
        <dbReference type="EMBL" id="SHK12147.1"/>
    </source>
</evidence>
<gene>
    <name evidence="4" type="ORF">SAMN02745216_02925</name>
</gene>
<dbReference type="InterPro" id="IPR029039">
    <property type="entry name" value="Flavoprotein-like_sf"/>
</dbReference>
<feature type="domain" description="NADPH-dependent FMN reductase-like" evidence="3">
    <location>
        <begin position="27"/>
        <end position="129"/>
    </location>
</feature>
<sequence length="282" mass="31420">MENPIPKSLQFPHYQQYGKAEPNSIKKVLVIQGSPRKDGVSKTEVVTAAFLEGCEQAGASTEIVNLRDKKIAHCQGCFTCWTKTPGVCIFKDDVPEIMQQTEEADLVVYAAPLYHFGIISLLKKYIERTLPSVEPYLIPRGDGHTTHPHRKGYKDVQNTVIIGVCGFPEVSHFGAFSANFHYLAAAGGDWGMNIIGEIYRPASEQLNNPIFDEENNRVLDAAREAGRDAVTLGYVKPETVDAIAKVSQDQKEMQDMANQAWDYCIKNNVTMPELQLALMEKK</sequence>
<accession>A0A1M6PW80</accession>
<dbReference type="GO" id="GO:0016491">
    <property type="term" value="F:oxidoreductase activity"/>
    <property type="evidence" value="ECO:0007669"/>
    <property type="project" value="InterPro"/>
</dbReference>
<dbReference type="Pfam" id="PF03358">
    <property type="entry name" value="FMN_red"/>
    <property type="match status" value="1"/>
</dbReference>
<dbReference type="SUPFAM" id="SSF52218">
    <property type="entry name" value="Flavoproteins"/>
    <property type="match status" value="1"/>
</dbReference>
<name>A0A1M6PW80_9BACT</name>
<reference evidence="5" key="1">
    <citation type="submission" date="2016-11" db="EMBL/GenBank/DDBJ databases">
        <authorList>
            <person name="Varghese N."/>
            <person name="Submissions S."/>
        </authorList>
    </citation>
    <scope>NUCLEOTIDE SEQUENCE [LARGE SCALE GENOMIC DNA]</scope>
    <source>
        <strain evidence="5">DSM 16219</strain>
    </source>
</reference>
<dbReference type="EMBL" id="FQZU01000018">
    <property type="protein sequence ID" value="SHK12147.1"/>
    <property type="molecule type" value="Genomic_DNA"/>
</dbReference>
<dbReference type="AlphaFoldDB" id="A0A1M6PW80"/>
<keyword evidence="5" id="KW-1185">Reference proteome</keyword>
<dbReference type="PANTHER" id="PTHR43278:SF2">
    <property type="entry name" value="IRON-SULFUR FLAVOPROTEIN"/>
    <property type="match status" value="1"/>
</dbReference>
<dbReference type="InterPro" id="IPR005025">
    <property type="entry name" value="FMN_Rdtase-like_dom"/>
</dbReference>
<evidence type="ECO:0000256" key="1">
    <source>
        <dbReference type="ARBA" id="ARBA00022630"/>
    </source>
</evidence>
<organism evidence="4 5">
    <name type="scientific">Desulfatibacillum alkenivorans DSM 16219</name>
    <dbReference type="NCBI Taxonomy" id="1121393"/>
    <lineage>
        <taxon>Bacteria</taxon>
        <taxon>Pseudomonadati</taxon>
        <taxon>Thermodesulfobacteriota</taxon>
        <taxon>Desulfobacteria</taxon>
        <taxon>Desulfobacterales</taxon>
        <taxon>Desulfatibacillaceae</taxon>
        <taxon>Desulfatibacillum</taxon>
    </lineage>
</organism>
<keyword evidence="1" id="KW-0285">Flavoprotein</keyword>
<dbReference type="OrthoDB" id="6398207at2"/>
<dbReference type="Proteomes" id="UP000183994">
    <property type="component" value="Unassembled WGS sequence"/>
</dbReference>
<evidence type="ECO:0000259" key="3">
    <source>
        <dbReference type="Pfam" id="PF03358"/>
    </source>
</evidence>